<accession>A0A6G4WIM2</accession>
<dbReference type="PANTHER" id="PTHR43877">
    <property type="entry name" value="AMINOALKYLPHOSPHONATE N-ACETYLTRANSFERASE-RELATED-RELATED"/>
    <property type="match status" value="1"/>
</dbReference>
<feature type="transmembrane region" description="Helical" evidence="3">
    <location>
        <begin position="41"/>
        <end position="62"/>
    </location>
</feature>
<evidence type="ECO:0000313" key="6">
    <source>
        <dbReference type="Proteomes" id="UP001642900"/>
    </source>
</evidence>
<gene>
    <name evidence="5" type="ORF">G6N73_22935</name>
</gene>
<keyword evidence="6" id="KW-1185">Reference proteome</keyword>
<keyword evidence="3" id="KW-1133">Transmembrane helix</keyword>
<organism evidence="5 6">
    <name type="scientific">Allomesorhizobium camelthorni</name>
    <dbReference type="NCBI Taxonomy" id="475069"/>
    <lineage>
        <taxon>Bacteria</taxon>
        <taxon>Pseudomonadati</taxon>
        <taxon>Pseudomonadota</taxon>
        <taxon>Alphaproteobacteria</taxon>
        <taxon>Hyphomicrobiales</taxon>
        <taxon>Phyllobacteriaceae</taxon>
        <taxon>Allomesorhizobium</taxon>
    </lineage>
</organism>
<dbReference type="Gene3D" id="3.40.630.30">
    <property type="match status" value="1"/>
</dbReference>
<dbReference type="InterPro" id="IPR016181">
    <property type="entry name" value="Acyl_CoA_acyltransferase"/>
</dbReference>
<dbReference type="RefSeq" id="WP_165031856.1">
    <property type="nucleotide sequence ID" value="NZ_JAAKZF010000041.1"/>
</dbReference>
<keyword evidence="3" id="KW-0812">Transmembrane</keyword>
<evidence type="ECO:0000256" key="1">
    <source>
        <dbReference type="ARBA" id="ARBA00022679"/>
    </source>
</evidence>
<dbReference type="Pfam" id="PF00583">
    <property type="entry name" value="Acetyltransf_1"/>
    <property type="match status" value="1"/>
</dbReference>
<comment type="caution">
    <text evidence="5">The sequence shown here is derived from an EMBL/GenBank/DDBJ whole genome shotgun (WGS) entry which is preliminary data.</text>
</comment>
<dbReference type="PROSITE" id="PS51186">
    <property type="entry name" value="GNAT"/>
    <property type="match status" value="1"/>
</dbReference>
<dbReference type="Proteomes" id="UP001642900">
    <property type="component" value="Unassembled WGS sequence"/>
</dbReference>
<dbReference type="InterPro" id="IPR000182">
    <property type="entry name" value="GNAT_dom"/>
</dbReference>
<dbReference type="InterPro" id="IPR050832">
    <property type="entry name" value="Bact_Acetyltransf"/>
</dbReference>
<dbReference type="SUPFAM" id="SSF55729">
    <property type="entry name" value="Acyl-CoA N-acyltransferases (Nat)"/>
    <property type="match status" value="1"/>
</dbReference>
<keyword evidence="2" id="KW-0012">Acyltransferase</keyword>
<keyword evidence="3" id="KW-0472">Membrane</keyword>
<dbReference type="PANTHER" id="PTHR43877:SF2">
    <property type="entry name" value="AMINOALKYLPHOSPHONATE N-ACETYLTRANSFERASE-RELATED"/>
    <property type="match status" value="1"/>
</dbReference>
<evidence type="ECO:0000259" key="4">
    <source>
        <dbReference type="PROSITE" id="PS51186"/>
    </source>
</evidence>
<dbReference type="GO" id="GO:0016747">
    <property type="term" value="F:acyltransferase activity, transferring groups other than amino-acyl groups"/>
    <property type="evidence" value="ECO:0007669"/>
    <property type="project" value="InterPro"/>
</dbReference>
<reference evidence="5 6" key="1">
    <citation type="submission" date="2020-02" db="EMBL/GenBank/DDBJ databases">
        <title>Genome sequence of strain CCNWXJ40-4.</title>
        <authorList>
            <person name="Gao J."/>
            <person name="Sun J."/>
        </authorList>
    </citation>
    <scope>NUCLEOTIDE SEQUENCE [LARGE SCALE GENOMIC DNA]</scope>
    <source>
        <strain evidence="5 6">CCNWXJ 40-4</strain>
    </source>
</reference>
<evidence type="ECO:0000256" key="3">
    <source>
        <dbReference type="SAM" id="Phobius"/>
    </source>
</evidence>
<proteinExistence type="predicted"/>
<evidence type="ECO:0000256" key="2">
    <source>
        <dbReference type="ARBA" id="ARBA00023315"/>
    </source>
</evidence>
<feature type="domain" description="N-acetyltransferase" evidence="4">
    <location>
        <begin position="3"/>
        <end position="146"/>
    </location>
</feature>
<protein>
    <submittedName>
        <fullName evidence="5">GNAT family N-acetyltransferase</fullName>
    </submittedName>
</protein>
<dbReference type="CDD" id="cd04301">
    <property type="entry name" value="NAT_SF"/>
    <property type="match status" value="1"/>
</dbReference>
<dbReference type="AlphaFoldDB" id="A0A6G4WIM2"/>
<evidence type="ECO:0000313" key="5">
    <source>
        <dbReference type="EMBL" id="NGO53970.1"/>
    </source>
</evidence>
<dbReference type="EMBL" id="JAAKZF010000041">
    <property type="protein sequence ID" value="NGO53970.1"/>
    <property type="molecule type" value="Genomic_DNA"/>
</dbReference>
<keyword evidence="1" id="KW-0808">Transferase</keyword>
<name>A0A6G4WIM2_9HYPH</name>
<sequence length="157" mass="16672">MPAEIRLARASDVDALAALENAVFEADRISRKSFRNMVDSASATVLVAVAQGVVAGYCAVLFRAGSRKARLYSLGAACGSGIGRTLLAAAEDTAAVRGCEELRLEVREDNGRAIGLYEKSGYRRFGRKPGYYADGAAALLYEKPLHLAEPAAIHPKA</sequence>